<dbReference type="FunFam" id="3.90.1140.10:FF:000006">
    <property type="entry name" value="U6 snRNA phosphodiesterase"/>
    <property type="match status" value="1"/>
</dbReference>
<name>A0A3Q7QEG8_CALUR</name>
<reference key="1">
    <citation type="submission" date="2019-01" db="UniProtKB">
        <authorList>
            <consortium name="RefSeq"/>
        </authorList>
    </citation>
    <scope>IDENTIFICATION</scope>
</reference>
<evidence type="ECO:0000256" key="3">
    <source>
        <dbReference type="ARBA" id="ARBA00023239"/>
    </source>
</evidence>
<dbReference type="AlphaFoldDB" id="A0A3Q7QEG8"/>
<dbReference type="GO" id="GO:0005634">
    <property type="term" value="C:nucleus"/>
    <property type="evidence" value="ECO:0007669"/>
    <property type="project" value="TreeGrafter"/>
</dbReference>
<evidence type="ECO:0000256" key="11">
    <source>
        <dbReference type="SAM" id="MobiDB-lite"/>
    </source>
</evidence>
<evidence type="ECO:0000256" key="5">
    <source>
        <dbReference type="ARBA" id="ARBA00029300"/>
    </source>
</evidence>
<proteinExistence type="predicted"/>
<evidence type="ECO:0000313" key="12">
    <source>
        <dbReference type="Proteomes" id="UP000286641"/>
    </source>
</evidence>
<dbReference type="PANTHER" id="PTHR13522">
    <property type="entry name" value="U6 SNRNA PHOSPHODIESTERASE 1"/>
    <property type="match status" value="1"/>
</dbReference>
<comment type="catalytic activity">
    <reaction evidence="5">
        <text>a 3'-end uridylyl-uridine-RNA = a 3'-end 2',3'-cyclophospho-uridine-RNA + uridine</text>
        <dbReference type="Rhea" id="RHEA:46052"/>
        <dbReference type="Rhea" id="RHEA-COMP:17384"/>
        <dbReference type="Rhea" id="RHEA-COMP:17385"/>
        <dbReference type="ChEBI" id="CHEBI:16704"/>
        <dbReference type="ChEBI" id="CHEBI:85643"/>
        <dbReference type="ChEBI" id="CHEBI:85644"/>
    </reaction>
    <physiologicalReaction direction="left-to-right" evidence="5">
        <dbReference type="Rhea" id="RHEA:46053"/>
    </physiologicalReaction>
</comment>
<keyword evidence="2" id="KW-0378">Hydrolase</keyword>
<dbReference type="GO" id="GO:0034477">
    <property type="term" value="P:U6 snRNA 3'-end processing"/>
    <property type="evidence" value="ECO:0007669"/>
    <property type="project" value="InterPro"/>
</dbReference>
<comment type="subunit">
    <text evidence="10">Interacts with PLRG1, CDC5L and PRPF19.</text>
</comment>
<gene>
    <name evidence="13" type="primary">LOC112837129</name>
</gene>
<dbReference type="RefSeq" id="XP_025745030.1">
    <property type="nucleotide sequence ID" value="XM_025889245.1"/>
</dbReference>
<dbReference type="Gene3D" id="3.90.1140.10">
    <property type="entry name" value="Cyclic phosphodiesterase"/>
    <property type="match status" value="1"/>
</dbReference>
<dbReference type="InterPro" id="IPR027521">
    <property type="entry name" value="Usb1"/>
</dbReference>
<organism evidence="12 13">
    <name type="scientific">Callorhinus ursinus</name>
    <name type="common">Northern fur seal</name>
    <dbReference type="NCBI Taxonomy" id="34884"/>
    <lineage>
        <taxon>Eukaryota</taxon>
        <taxon>Metazoa</taxon>
        <taxon>Chordata</taxon>
        <taxon>Craniata</taxon>
        <taxon>Vertebrata</taxon>
        <taxon>Euteleostomi</taxon>
        <taxon>Mammalia</taxon>
        <taxon>Eutheria</taxon>
        <taxon>Laurasiatheria</taxon>
        <taxon>Carnivora</taxon>
        <taxon>Caniformia</taxon>
        <taxon>Pinnipedia</taxon>
        <taxon>Otariidae</taxon>
        <taxon>Callorhinus</taxon>
    </lineage>
</organism>
<keyword evidence="3" id="KW-0456">Lyase</keyword>
<evidence type="ECO:0000256" key="1">
    <source>
        <dbReference type="ARBA" id="ARBA00022722"/>
    </source>
</evidence>
<comment type="function">
    <text evidence="9">3'-5' RNA exonuclease that trims the 3' end of oligo(U) and oligo(A) tracts of the pre-U6 small nuclear RNA (snRNA) molecule, leading to the formation of a mature U6 snRNA 3' end-terminated with a 2',3'-cyclic phosphate. Participates in the U6 snRNA 3' end processing that prevents U6 snRNA degradation. In addition also removes uridines from the 3' end of U6atac snRNA and possibly the vault RNA VTRNA1-1.</text>
</comment>
<evidence type="ECO:0000256" key="8">
    <source>
        <dbReference type="ARBA" id="ARBA00030030"/>
    </source>
</evidence>
<dbReference type="GO" id="GO:0016829">
    <property type="term" value="F:lyase activity"/>
    <property type="evidence" value="ECO:0007669"/>
    <property type="project" value="UniProtKB-KW"/>
</dbReference>
<evidence type="ECO:0000256" key="10">
    <source>
        <dbReference type="ARBA" id="ARBA00062959"/>
    </source>
</evidence>
<protein>
    <recommendedName>
        <fullName evidence="7">U6 snRNA phosphodiesterase 1</fullName>
    </recommendedName>
    <alternativeName>
        <fullName evidence="8">3'-5' RNA exonuclease USB1</fullName>
    </alternativeName>
</protein>
<reference evidence="13" key="2">
    <citation type="submission" date="2025-08" db="UniProtKB">
        <authorList>
            <consortium name="RefSeq"/>
        </authorList>
    </citation>
    <scope>IDENTIFICATION</scope>
    <source>
        <tissue evidence="13">Blood</tissue>
    </source>
</reference>
<feature type="region of interest" description="Disordered" evidence="11">
    <location>
        <begin position="1"/>
        <end position="47"/>
    </location>
</feature>
<dbReference type="PANTHER" id="PTHR13522:SF3">
    <property type="entry name" value="U6 SNRNA PHOSPHODIESTERASE 1"/>
    <property type="match status" value="1"/>
</dbReference>
<evidence type="ECO:0000256" key="2">
    <source>
        <dbReference type="ARBA" id="ARBA00022801"/>
    </source>
</evidence>
<evidence type="ECO:0000256" key="7">
    <source>
        <dbReference type="ARBA" id="ARBA00029543"/>
    </source>
</evidence>
<dbReference type="Pfam" id="PF09749">
    <property type="entry name" value="HVSL"/>
    <property type="match status" value="1"/>
</dbReference>
<sequence length="221" mass="24681">MSAAPLVGYSSSGSEDEDEAEAGAQARPGTGGCRRTQSPLPSQRLPVPDSVLHMFLDTEEEPEDDREKHGGRVRTFPHERGNWATHVYVPYETGEEFLDLLDMLLPHAQTYVPRLVQMEAFHLSLSQSVVLRHHWILPFVQALKDRMATFPRSLLRTPRQLASALGLPETLLSTMILLYRQPGKDLYQSRENQDLCRARGHLRARPVSGPGLGGRQSHGGI</sequence>
<evidence type="ECO:0000313" key="13">
    <source>
        <dbReference type="RefSeq" id="XP_025745030.1"/>
    </source>
</evidence>
<evidence type="ECO:0000256" key="6">
    <source>
        <dbReference type="ARBA" id="ARBA00029305"/>
    </source>
</evidence>
<dbReference type="GO" id="GO:0000175">
    <property type="term" value="F:3'-5'-RNA exonuclease activity"/>
    <property type="evidence" value="ECO:0007669"/>
    <property type="project" value="TreeGrafter"/>
</dbReference>
<keyword evidence="4" id="KW-0539">Nucleus</keyword>
<accession>A0A3Q7QEG8</accession>
<dbReference type="CTD" id="79650"/>
<evidence type="ECO:0000256" key="4">
    <source>
        <dbReference type="ARBA" id="ARBA00023242"/>
    </source>
</evidence>
<comment type="catalytic activity">
    <reaction evidence="6">
        <text>a 3'-end uridylyl-adenosine-RNA = a 3'-end 2',3'-cyclophospho-uridine-RNA + adenosine</text>
        <dbReference type="Rhea" id="RHEA:67896"/>
        <dbReference type="Rhea" id="RHEA-COMP:17385"/>
        <dbReference type="Rhea" id="RHEA-COMP:17386"/>
        <dbReference type="ChEBI" id="CHEBI:16335"/>
        <dbReference type="ChEBI" id="CHEBI:85644"/>
        <dbReference type="ChEBI" id="CHEBI:176518"/>
    </reaction>
    <physiologicalReaction direction="left-to-right" evidence="6">
        <dbReference type="Rhea" id="RHEA:67897"/>
    </physiologicalReaction>
</comment>
<evidence type="ECO:0000256" key="9">
    <source>
        <dbReference type="ARBA" id="ARBA00046102"/>
    </source>
</evidence>
<keyword evidence="12" id="KW-1185">Reference proteome</keyword>
<dbReference type="Proteomes" id="UP000286641">
    <property type="component" value="Unplaced"/>
</dbReference>
<keyword evidence="1" id="KW-0540">Nuclease</keyword>